<feature type="signal peptide" evidence="4">
    <location>
        <begin position="1"/>
        <end position="27"/>
    </location>
</feature>
<dbReference type="CDD" id="cd00041">
    <property type="entry name" value="CUB"/>
    <property type="match status" value="1"/>
</dbReference>
<dbReference type="PROSITE" id="PS01180">
    <property type="entry name" value="CUB"/>
    <property type="match status" value="1"/>
</dbReference>
<dbReference type="Proteomes" id="UP000824782">
    <property type="component" value="Unassembled WGS sequence"/>
</dbReference>
<proteinExistence type="predicted"/>
<feature type="chain" id="PRO_5043832157" description="CUB domain-containing protein" evidence="4">
    <location>
        <begin position="28"/>
        <end position="124"/>
    </location>
</feature>
<evidence type="ECO:0000256" key="2">
    <source>
        <dbReference type="ARBA" id="ARBA00023157"/>
    </source>
</evidence>
<keyword evidence="7" id="KW-1185">Reference proteome</keyword>
<evidence type="ECO:0000256" key="1">
    <source>
        <dbReference type="ARBA" id="ARBA00022737"/>
    </source>
</evidence>
<keyword evidence="4" id="KW-0732">Signal</keyword>
<name>A0AAV6Z1A5_ENGPU</name>
<dbReference type="AlphaFoldDB" id="A0AAV6Z1A5"/>
<protein>
    <recommendedName>
        <fullName evidence="5">CUB domain-containing protein</fullName>
    </recommendedName>
</protein>
<dbReference type="InterPro" id="IPR035914">
    <property type="entry name" value="Sperma_CUB_dom_sf"/>
</dbReference>
<dbReference type="Gene3D" id="2.60.120.290">
    <property type="entry name" value="Spermadhesin, CUB domain"/>
    <property type="match status" value="1"/>
</dbReference>
<reference evidence="6" key="1">
    <citation type="thesis" date="2020" institute="ProQuest LLC" country="789 East Eisenhower Parkway, Ann Arbor, MI, USA">
        <title>Comparative Genomics and Chromosome Evolution.</title>
        <authorList>
            <person name="Mudd A.B."/>
        </authorList>
    </citation>
    <scope>NUCLEOTIDE SEQUENCE</scope>
    <source>
        <strain evidence="6">237g6f4</strain>
        <tissue evidence="6">Blood</tissue>
    </source>
</reference>
<gene>
    <name evidence="6" type="ORF">GDO81_024805</name>
</gene>
<comment type="caution">
    <text evidence="6">The sequence shown here is derived from an EMBL/GenBank/DDBJ whole genome shotgun (WGS) entry which is preliminary data.</text>
</comment>
<evidence type="ECO:0000313" key="7">
    <source>
        <dbReference type="Proteomes" id="UP000824782"/>
    </source>
</evidence>
<feature type="domain" description="CUB" evidence="5">
    <location>
        <begin position="30"/>
        <end position="124"/>
    </location>
</feature>
<dbReference type="InterPro" id="IPR000859">
    <property type="entry name" value="CUB_dom"/>
</dbReference>
<keyword evidence="1" id="KW-0677">Repeat</keyword>
<dbReference type="SUPFAM" id="SSF49854">
    <property type="entry name" value="Spermadhesin, CUB domain"/>
    <property type="match status" value="1"/>
</dbReference>
<evidence type="ECO:0000256" key="4">
    <source>
        <dbReference type="SAM" id="SignalP"/>
    </source>
</evidence>
<dbReference type="EMBL" id="WNYA01003504">
    <property type="protein sequence ID" value="KAG8543384.1"/>
    <property type="molecule type" value="Genomic_DNA"/>
</dbReference>
<feature type="disulfide bond" evidence="3">
    <location>
        <begin position="30"/>
        <end position="57"/>
    </location>
</feature>
<dbReference type="SMART" id="SM00042">
    <property type="entry name" value="CUB"/>
    <property type="match status" value="1"/>
</dbReference>
<organism evidence="6 7">
    <name type="scientific">Engystomops pustulosus</name>
    <name type="common">Tungara frog</name>
    <name type="synonym">Physalaemus pustulosus</name>
    <dbReference type="NCBI Taxonomy" id="76066"/>
    <lineage>
        <taxon>Eukaryota</taxon>
        <taxon>Metazoa</taxon>
        <taxon>Chordata</taxon>
        <taxon>Craniata</taxon>
        <taxon>Vertebrata</taxon>
        <taxon>Euteleostomi</taxon>
        <taxon>Amphibia</taxon>
        <taxon>Batrachia</taxon>
        <taxon>Anura</taxon>
        <taxon>Neobatrachia</taxon>
        <taxon>Hyloidea</taxon>
        <taxon>Leptodactylidae</taxon>
        <taxon>Leiuperinae</taxon>
        <taxon>Engystomops</taxon>
    </lineage>
</organism>
<sequence length="124" mass="13531">MGSPVGLWVCLWHLSLLLLSWVGSAASGDCKGQRTVLRTFPGFVSDGPGNYSVNGNCEWLIEAPNSNYRVLLRFLFMDTECTYDYLFVYDGDSYSDRLLASLSGSSLPPTLEATSGKVPRTGHG</sequence>
<dbReference type="PANTHER" id="PTHR24251">
    <property type="entry name" value="OVOCHYMASE-RELATED"/>
    <property type="match status" value="1"/>
</dbReference>
<evidence type="ECO:0000313" key="6">
    <source>
        <dbReference type="EMBL" id="KAG8543384.1"/>
    </source>
</evidence>
<evidence type="ECO:0000259" key="5">
    <source>
        <dbReference type="PROSITE" id="PS01180"/>
    </source>
</evidence>
<dbReference type="Pfam" id="PF00431">
    <property type="entry name" value="CUB"/>
    <property type="match status" value="1"/>
</dbReference>
<keyword evidence="2 3" id="KW-1015">Disulfide bond</keyword>
<accession>A0AAV6Z1A5</accession>
<evidence type="ECO:0000256" key="3">
    <source>
        <dbReference type="PROSITE-ProRule" id="PRU00059"/>
    </source>
</evidence>
<comment type="caution">
    <text evidence="3">Lacks conserved residue(s) required for the propagation of feature annotation.</text>
</comment>